<dbReference type="Pfam" id="PF13747">
    <property type="entry name" value="DUF4164"/>
    <property type="match status" value="1"/>
</dbReference>
<sequence>MDKLNSAAESLDRALSRLEGALDTLFERAGDPGVVKRELAAMVADRARLADELDASLARERQLQALADEASEALGSAINEVRAALNREGSS</sequence>
<evidence type="ECO:0008006" key="4">
    <source>
        <dbReference type="Google" id="ProtNLM"/>
    </source>
</evidence>
<dbReference type="InterPro" id="IPR025310">
    <property type="entry name" value="DUF4164"/>
</dbReference>
<evidence type="ECO:0000313" key="3">
    <source>
        <dbReference type="Proteomes" id="UP000628854"/>
    </source>
</evidence>
<comment type="caution">
    <text evidence="2">The sequence shown here is derived from an EMBL/GenBank/DDBJ whole genome shotgun (WGS) entry which is preliminary data.</text>
</comment>
<evidence type="ECO:0000256" key="1">
    <source>
        <dbReference type="SAM" id="Coils"/>
    </source>
</evidence>
<organism evidence="2 3">
    <name type="scientific">Henriciella pelagia</name>
    <dbReference type="NCBI Taxonomy" id="1977912"/>
    <lineage>
        <taxon>Bacteria</taxon>
        <taxon>Pseudomonadati</taxon>
        <taxon>Pseudomonadota</taxon>
        <taxon>Alphaproteobacteria</taxon>
        <taxon>Hyphomonadales</taxon>
        <taxon>Hyphomonadaceae</taxon>
        <taxon>Henriciella</taxon>
    </lineage>
</organism>
<evidence type="ECO:0000313" key="2">
    <source>
        <dbReference type="EMBL" id="GGB72750.1"/>
    </source>
</evidence>
<name>A0ABQ1JRY1_9PROT</name>
<accession>A0ABQ1JRY1</accession>
<dbReference type="RefSeq" id="WP_084392096.1">
    <property type="nucleotide sequence ID" value="NZ_BMKF01000002.1"/>
</dbReference>
<gene>
    <name evidence="2" type="ORF">GCM10011503_21790</name>
</gene>
<proteinExistence type="predicted"/>
<keyword evidence="1" id="KW-0175">Coiled coil</keyword>
<dbReference type="EMBL" id="BMKF01000002">
    <property type="protein sequence ID" value="GGB72750.1"/>
    <property type="molecule type" value="Genomic_DNA"/>
</dbReference>
<reference evidence="3" key="1">
    <citation type="journal article" date="2019" name="Int. J. Syst. Evol. Microbiol.">
        <title>The Global Catalogue of Microorganisms (GCM) 10K type strain sequencing project: providing services to taxonomists for standard genome sequencing and annotation.</title>
        <authorList>
            <consortium name="The Broad Institute Genomics Platform"/>
            <consortium name="The Broad Institute Genome Sequencing Center for Infectious Disease"/>
            <person name="Wu L."/>
            <person name="Ma J."/>
        </authorList>
    </citation>
    <scope>NUCLEOTIDE SEQUENCE [LARGE SCALE GENOMIC DNA]</scope>
    <source>
        <strain evidence="3">CGMCC 1.15928</strain>
    </source>
</reference>
<feature type="coiled-coil region" evidence="1">
    <location>
        <begin position="1"/>
        <end position="28"/>
    </location>
</feature>
<protein>
    <recommendedName>
        <fullName evidence="4">DUF4164 family protein</fullName>
    </recommendedName>
</protein>
<dbReference type="Proteomes" id="UP000628854">
    <property type="component" value="Unassembled WGS sequence"/>
</dbReference>
<keyword evidence="3" id="KW-1185">Reference proteome</keyword>